<dbReference type="EMBL" id="JAROCC010000009">
    <property type="protein sequence ID" value="MDN4608165.1"/>
    <property type="molecule type" value="Genomic_DNA"/>
</dbReference>
<name>A0ABT8JSL5_9BACL</name>
<evidence type="ECO:0000256" key="1">
    <source>
        <dbReference type="SAM" id="Phobius"/>
    </source>
</evidence>
<evidence type="ECO:0000313" key="3">
    <source>
        <dbReference type="Proteomes" id="UP001175097"/>
    </source>
</evidence>
<reference evidence="2" key="1">
    <citation type="submission" date="2023-03" db="EMBL/GenBank/DDBJ databases">
        <title>MT1 and MT2 Draft Genomes of Novel Species.</title>
        <authorList>
            <person name="Venkateswaran K."/>
        </authorList>
    </citation>
    <scope>NUCLEOTIDE SEQUENCE</scope>
    <source>
        <strain evidence="2">F6_3S_P_2</strain>
    </source>
</reference>
<comment type="caution">
    <text evidence="2">The sequence shown here is derived from an EMBL/GenBank/DDBJ whole genome shotgun (WGS) entry which is preliminary data.</text>
</comment>
<proteinExistence type="predicted"/>
<accession>A0ABT8JSL5</accession>
<keyword evidence="1" id="KW-0472">Membrane</keyword>
<protein>
    <submittedName>
        <fullName evidence="2">Uncharacterized protein</fullName>
    </submittedName>
</protein>
<sequence length="66" mass="7278">MANKNVRKFTWLLLAILGLGNGVMTLTFYKQSTLSILTGAMQIVGGIILLIVLHMVFKKKENGKSI</sequence>
<dbReference type="RefSeq" id="WP_301244073.1">
    <property type="nucleotide sequence ID" value="NZ_JAROCC010000009.1"/>
</dbReference>
<evidence type="ECO:0000313" key="2">
    <source>
        <dbReference type="EMBL" id="MDN4608165.1"/>
    </source>
</evidence>
<keyword evidence="1" id="KW-0812">Transmembrane</keyword>
<keyword evidence="3" id="KW-1185">Reference proteome</keyword>
<keyword evidence="1" id="KW-1133">Transmembrane helix</keyword>
<organism evidence="2 3">
    <name type="scientific">Sporosarcina highlanderae</name>
    <dbReference type="NCBI Taxonomy" id="3035916"/>
    <lineage>
        <taxon>Bacteria</taxon>
        <taxon>Bacillati</taxon>
        <taxon>Bacillota</taxon>
        <taxon>Bacilli</taxon>
        <taxon>Bacillales</taxon>
        <taxon>Caryophanaceae</taxon>
        <taxon>Sporosarcina</taxon>
    </lineage>
</organism>
<feature type="transmembrane region" description="Helical" evidence="1">
    <location>
        <begin position="35"/>
        <end position="57"/>
    </location>
</feature>
<dbReference type="Proteomes" id="UP001175097">
    <property type="component" value="Unassembled WGS sequence"/>
</dbReference>
<gene>
    <name evidence="2" type="ORF">P5G49_11865</name>
</gene>